<dbReference type="Pfam" id="PF26310">
    <property type="entry name" value="YczF"/>
    <property type="match status" value="1"/>
</dbReference>
<keyword evidence="1" id="KW-1133">Transmembrane helix</keyword>
<keyword evidence="1" id="KW-0472">Membrane</keyword>
<evidence type="ECO:0000313" key="2">
    <source>
        <dbReference type="EMBL" id="ALC83888.1"/>
    </source>
</evidence>
<dbReference type="PATRIC" id="fig|1441095.3.peg.4872"/>
<keyword evidence="1" id="KW-0812">Transmembrane</keyword>
<keyword evidence="3" id="KW-1185">Reference proteome</keyword>
<sequence>MKVLFIFLLFLLLIHLVDFTFQLLVGIKTDIAISSILSPFQMMDTAQYIILIFLILIFLISIIPFFKKRGQTKS</sequence>
<name>A0A0M4G0Z6_9BACI</name>
<reference evidence="2 3" key="2">
    <citation type="journal article" date="2016" name="Int. J. Syst. Evol. Microbiol.">
        <title>Bacillus gobiensis sp. nov., isolated from a soil sample.</title>
        <authorList>
            <person name="Liu B."/>
            <person name="Liu G.H."/>
            <person name="Cetin S."/>
            <person name="Schumann P."/>
            <person name="Pan Z.Z."/>
            <person name="Chen Q.Q."/>
        </authorList>
    </citation>
    <scope>NUCLEOTIDE SEQUENCE [LARGE SCALE GENOMIC DNA]</scope>
    <source>
        <strain evidence="2 3">FJAT-4402</strain>
    </source>
</reference>
<reference evidence="3" key="1">
    <citation type="submission" date="2015-08" db="EMBL/GenBank/DDBJ databases">
        <title>Genome sequencing project for genomic taxonomy and phylogenomics of Bacillus-like bacteria.</title>
        <authorList>
            <person name="Liu B."/>
            <person name="Wang J."/>
            <person name="Zhu Y."/>
            <person name="Liu G."/>
            <person name="Chen Q."/>
            <person name="Chen Z."/>
            <person name="Lan J."/>
            <person name="Che J."/>
            <person name="Ge C."/>
            <person name="Shi H."/>
            <person name="Pan Z."/>
            <person name="Liu X."/>
        </authorList>
    </citation>
    <scope>NUCLEOTIDE SEQUENCE [LARGE SCALE GENOMIC DNA]</scope>
    <source>
        <strain evidence="3">FJAT-4402</strain>
    </source>
</reference>
<accession>A0A0M4G0Z6</accession>
<gene>
    <name evidence="2" type="ORF">AM592_22055</name>
</gene>
<organism evidence="2 3">
    <name type="scientific">Bacillus gobiensis</name>
    <dbReference type="NCBI Taxonomy" id="1441095"/>
    <lineage>
        <taxon>Bacteria</taxon>
        <taxon>Bacillati</taxon>
        <taxon>Bacillota</taxon>
        <taxon>Bacilli</taxon>
        <taxon>Bacillales</taxon>
        <taxon>Bacillaceae</taxon>
        <taxon>Bacillus</taxon>
    </lineage>
</organism>
<evidence type="ECO:0000256" key="1">
    <source>
        <dbReference type="SAM" id="Phobius"/>
    </source>
</evidence>
<feature type="transmembrane region" description="Helical" evidence="1">
    <location>
        <begin position="46"/>
        <end position="66"/>
    </location>
</feature>
<dbReference type="InterPro" id="IPR058725">
    <property type="entry name" value="YczF"/>
</dbReference>
<proteinExistence type="predicted"/>
<dbReference type="AlphaFoldDB" id="A0A0M4G0Z6"/>
<dbReference type="EMBL" id="CP012600">
    <property type="protein sequence ID" value="ALC83888.1"/>
    <property type="molecule type" value="Genomic_DNA"/>
</dbReference>
<evidence type="ECO:0000313" key="3">
    <source>
        <dbReference type="Proteomes" id="UP000067625"/>
    </source>
</evidence>
<protein>
    <submittedName>
        <fullName evidence="2">Uncharacterized protein</fullName>
    </submittedName>
</protein>
<dbReference type="Proteomes" id="UP000067625">
    <property type="component" value="Chromosome"/>
</dbReference>